<dbReference type="EMBL" id="VCNI01000001">
    <property type="protein sequence ID" value="TMU56475.1"/>
    <property type="molecule type" value="Genomic_DNA"/>
</dbReference>
<organism evidence="2 3">
    <name type="scientific">Flagellimonas algicola</name>
    <dbReference type="NCBI Taxonomy" id="2583815"/>
    <lineage>
        <taxon>Bacteria</taxon>
        <taxon>Pseudomonadati</taxon>
        <taxon>Bacteroidota</taxon>
        <taxon>Flavobacteriia</taxon>
        <taxon>Flavobacteriales</taxon>
        <taxon>Flavobacteriaceae</taxon>
        <taxon>Flagellimonas</taxon>
    </lineage>
</organism>
<evidence type="ECO:0008006" key="4">
    <source>
        <dbReference type="Google" id="ProtNLM"/>
    </source>
</evidence>
<dbReference type="RefSeq" id="WP_138832965.1">
    <property type="nucleotide sequence ID" value="NZ_VCNI01000001.1"/>
</dbReference>
<evidence type="ECO:0000313" key="2">
    <source>
        <dbReference type="EMBL" id="TMU56475.1"/>
    </source>
</evidence>
<reference evidence="2 3" key="1">
    <citation type="submission" date="2019-05" db="EMBL/GenBank/DDBJ databases">
        <title>Flagellimonas sp. AsT0115, sp. nov., isolated from a marine red algae, Asparagopsis taxiformis.</title>
        <authorList>
            <person name="Kim J."/>
            <person name="Jeong S.E."/>
            <person name="Jeon C.O."/>
        </authorList>
    </citation>
    <scope>NUCLEOTIDE SEQUENCE [LARGE SCALE GENOMIC DNA]</scope>
    <source>
        <strain evidence="2 3">AsT0115</strain>
    </source>
</reference>
<sequence length="143" mass="15932">MHKFITKYWMVILAGVLLSTSGLLALLWPKKKASDKVLDDVDENDSDLESVDARVIADALWLEFDGLGGSSGSKINKLLKGLSLADFKKVSEQFGTKYRDDILGGEGGWLFGNKKRDLIYWLGAELSDSEKMELRKINPNIPI</sequence>
<feature type="transmembrane region" description="Helical" evidence="1">
    <location>
        <begin position="6"/>
        <end position="28"/>
    </location>
</feature>
<name>A0ABY2WNB5_9FLAO</name>
<evidence type="ECO:0000256" key="1">
    <source>
        <dbReference type="SAM" id="Phobius"/>
    </source>
</evidence>
<keyword evidence="1" id="KW-0812">Transmembrane</keyword>
<keyword evidence="1" id="KW-1133">Transmembrane helix</keyword>
<accession>A0ABY2WNB5</accession>
<protein>
    <recommendedName>
        <fullName evidence="4">Annexin</fullName>
    </recommendedName>
</protein>
<evidence type="ECO:0000313" key="3">
    <source>
        <dbReference type="Proteomes" id="UP000751614"/>
    </source>
</evidence>
<gene>
    <name evidence="2" type="ORF">FGG15_02750</name>
</gene>
<proteinExistence type="predicted"/>
<comment type="caution">
    <text evidence="2">The sequence shown here is derived from an EMBL/GenBank/DDBJ whole genome shotgun (WGS) entry which is preliminary data.</text>
</comment>
<keyword evidence="1" id="KW-0472">Membrane</keyword>
<dbReference type="Proteomes" id="UP000751614">
    <property type="component" value="Unassembled WGS sequence"/>
</dbReference>
<keyword evidence="3" id="KW-1185">Reference proteome</keyword>